<organism evidence="2 3">
    <name type="scientific">Anaeromyxobacter diazotrophicus</name>
    <dbReference type="NCBI Taxonomy" id="2590199"/>
    <lineage>
        <taxon>Bacteria</taxon>
        <taxon>Pseudomonadati</taxon>
        <taxon>Myxococcota</taxon>
        <taxon>Myxococcia</taxon>
        <taxon>Myxococcales</taxon>
        <taxon>Cystobacterineae</taxon>
        <taxon>Anaeromyxobacteraceae</taxon>
        <taxon>Anaeromyxobacter</taxon>
    </lineage>
</organism>
<evidence type="ECO:0000313" key="2">
    <source>
        <dbReference type="EMBL" id="GEJ57624.1"/>
    </source>
</evidence>
<evidence type="ECO:0000313" key="3">
    <source>
        <dbReference type="Proteomes" id="UP000503640"/>
    </source>
</evidence>
<dbReference type="InterPro" id="IPR012334">
    <property type="entry name" value="Pectin_lyas_fold"/>
</dbReference>
<evidence type="ECO:0000256" key="1">
    <source>
        <dbReference type="SAM" id="SignalP"/>
    </source>
</evidence>
<evidence type="ECO:0008006" key="4">
    <source>
        <dbReference type="Google" id="ProtNLM"/>
    </source>
</evidence>
<keyword evidence="1" id="KW-0732">Signal</keyword>
<dbReference type="AlphaFoldDB" id="A0A7I9VMK6"/>
<feature type="chain" id="PRO_5029576927" description="Right handed beta helix domain-containing protein" evidence="1">
    <location>
        <begin position="24"/>
        <end position="449"/>
    </location>
</feature>
<dbReference type="SUPFAM" id="SSF51126">
    <property type="entry name" value="Pectin lyase-like"/>
    <property type="match status" value="1"/>
</dbReference>
<dbReference type="EMBL" id="BJTG01000005">
    <property type="protein sequence ID" value="GEJ57624.1"/>
    <property type="molecule type" value="Genomic_DNA"/>
</dbReference>
<proteinExistence type="predicted"/>
<protein>
    <recommendedName>
        <fullName evidence="4">Right handed beta helix domain-containing protein</fullName>
    </recommendedName>
</protein>
<feature type="signal peptide" evidence="1">
    <location>
        <begin position="1"/>
        <end position="23"/>
    </location>
</feature>
<gene>
    <name evidence="2" type="ORF">AMYX_23650</name>
</gene>
<comment type="caution">
    <text evidence="2">The sequence shown here is derived from an EMBL/GenBank/DDBJ whole genome shotgun (WGS) entry which is preliminary data.</text>
</comment>
<name>A0A7I9VMK6_9BACT</name>
<dbReference type="RefSeq" id="WP_176065384.1">
    <property type="nucleotide sequence ID" value="NZ_BJTG01000005.1"/>
</dbReference>
<dbReference type="Gene3D" id="2.160.20.10">
    <property type="entry name" value="Single-stranded right-handed beta-helix, Pectin lyase-like"/>
    <property type="match status" value="1"/>
</dbReference>
<keyword evidence="3" id="KW-1185">Reference proteome</keyword>
<sequence>MARSRGRALCLALALGSSPAASARGAPGAGGPGAAACTHVAAPRGAGDVCSAAAPCDLPTGLGKLAPGEVLCLRAGTYARSLTWSEAAGPRGTDEQHRVTIRAYPRETAILRPALRGERTRPAAVILFRCHTQGVPLAMSGPCQYGRCSDGCPRYVTLGSDPAEGGKLVVDARDVAGASAAAIWVQPSWNGGDAPATGPHHIRLQGLEVLNSPTHGIYWGAGDYNEFLDLDVHGNGAPGVAMHLHGLYLRSMKNTVARGRYHANRDSGIHLWNGEDGREASFNTFDGVEVYGNGCSTGRAGGAACTAQDAPAVTAGTGRHNVFRNMKVHSNPRGGGFWLASGAWRDAILDSAIQGNAVASGWRISGIYLGDEGYASDVETAAFEPALQAVEPLPSWTGSFETRLEGNVLRGNAAARGWKGRTALCSDQIFVQDTRKNPVANITNNVCSP</sequence>
<reference evidence="3" key="1">
    <citation type="journal article" date="2020" name="Appl. Environ. Microbiol.">
        <title>Diazotrophic Anaeromyxobacter Isolates from Soils.</title>
        <authorList>
            <person name="Masuda Y."/>
            <person name="Yamanaka H."/>
            <person name="Xu Z.X."/>
            <person name="Shiratori Y."/>
            <person name="Aono T."/>
            <person name="Amachi S."/>
            <person name="Senoo K."/>
            <person name="Itoh H."/>
        </authorList>
    </citation>
    <scope>NUCLEOTIDE SEQUENCE [LARGE SCALE GENOMIC DNA]</scope>
    <source>
        <strain evidence="3">R267</strain>
    </source>
</reference>
<dbReference type="InterPro" id="IPR011050">
    <property type="entry name" value="Pectin_lyase_fold/virulence"/>
</dbReference>
<dbReference type="Proteomes" id="UP000503640">
    <property type="component" value="Unassembled WGS sequence"/>
</dbReference>
<accession>A0A7I9VMK6</accession>